<organism evidence="2 3">
    <name type="scientific">Photobacterium damselae</name>
    <dbReference type="NCBI Taxonomy" id="38293"/>
    <lineage>
        <taxon>Bacteria</taxon>
        <taxon>Pseudomonadati</taxon>
        <taxon>Pseudomonadota</taxon>
        <taxon>Gammaproteobacteria</taxon>
        <taxon>Vibrionales</taxon>
        <taxon>Vibrionaceae</taxon>
        <taxon>Photobacterium</taxon>
    </lineage>
</organism>
<evidence type="ECO:0000313" key="3">
    <source>
        <dbReference type="Proteomes" id="UP000251647"/>
    </source>
</evidence>
<protein>
    <submittedName>
        <fullName evidence="2">Uncharacterized protein</fullName>
    </submittedName>
</protein>
<feature type="transmembrane region" description="Helical" evidence="1">
    <location>
        <begin position="12"/>
        <end position="30"/>
    </location>
</feature>
<gene>
    <name evidence="2" type="ORF">NCTC11647_00459</name>
</gene>
<dbReference type="EMBL" id="UATL01000001">
    <property type="protein sequence ID" value="SPY27415.1"/>
    <property type="molecule type" value="Genomic_DNA"/>
</dbReference>
<evidence type="ECO:0000313" key="2">
    <source>
        <dbReference type="EMBL" id="SPY27415.1"/>
    </source>
</evidence>
<accession>A0A2X1Y748</accession>
<keyword evidence="1" id="KW-0812">Transmembrane</keyword>
<keyword evidence="1" id="KW-0472">Membrane</keyword>
<evidence type="ECO:0000256" key="1">
    <source>
        <dbReference type="SAM" id="Phobius"/>
    </source>
</evidence>
<sequence length="413" mass="46255">MNRYYQQGMSTLLITSMLLVVALIFSLASYKNLFYQIKRTQNEVLARQAHWAAEGGLECGFAKVQKVGSISDARASFPDCEHELDLADVDINSDNIIVSYYNKLAVKKIEKEIFLLPESYGAIQSRSDLKFLGDVKIAPDVIDHISGNNYRCISIKYSSKVESLDRLKILKPGEGHYNVTFSYPNVSSSAICNNEYNTDASNFDTNITPPSSNGPVKKDFEYDPFFDPFEGFFNKKRSEIASIKSEFKVINGSIDSITSDNRCAEKINKAFAISNKVWVKGDCDLHGDLIGSNPTIINQAKVLVFENGIVGTVGSTTFNGSVYHLIDEPDFYNVSLIPRWEAMSSSSFYAHLLDTNSVFFSFGSFVPTGGIIFDTPKGVTTYSSSLNLTYNRNFNPYVPKYKPNWKKGSWHDF</sequence>
<dbReference type="OrthoDB" id="5814101at2"/>
<dbReference type="Proteomes" id="UP000251647">
    <property type="component" value="Unassembled WGS sequence"/>
</dbReference>
<dbReference type="AlphaFoldDB" id="A0A2X1Y748"/>
<dbReference type="RefSeq" id="WP_005300920.1">
    <property type="nucleotide sequence ID" value="NZ_PYOG01000009.1"/>
</dbReference>
<reference evidence="2 3" key="1">
    <citation type="submission" date="2018-06" db="EMBL/GenBank/DDBJ databases">
        <authorList>
            <consortium name="Pathogen Informatics"/>
            <person name="Doyle S."/>
        </authorList>
    </citation>
    <scope>NUCLEOTIDE SEQUENCE [LARGE SCALE GENOMIC DNA]</scope>
    <source>
        <strain evidence="2 3">NCTC11647</strain>
    </source>
</reference>
<keyword evidence="1" id="KW-1133">Transmembrane helix</keyword>
<name>A0A2X1Y748_PHODM</name>
<proteinExistence type="predicted"/>